<gene>
    <name evidence="2" type="ordered locus">Dtur_0353</name>
</gene>
<dbReference type="InParanoid" id="B8DZ39"/>
<dbReference type="InterPro" id="IPR050834">
    <property type="entry name" value="Glycosyltransf_2"/>
</dbReference>
<dbReference type="EnsemblBacteria" id="ACK41665">
    <property type="protein sequence ID" value="ACK41665"/>
    <property type="gene ID" value="Dtur_0353"/>
</dbReference>
<name>B8DZ39_DICTD</name>
<dbReference type="PANTHER" id="PTHR43685:SF11">
    <property type="entry name" value="GLYCOSYLTRANSFERASE TAGX-RELATED"/>
    <property type="match status" value="1"/>
</dbReference>
<proteinExistence type="predicted"/>
<accession>B8DZ39</accession>
<dbReference type="STRING" id="515635.Dtur_0353"/>
<reference evidence="3" key="1">
    <citation type="journal article" date="2016" name="Front. Microbiol.">
        <title>The complete genome sequence of hyperthermophile Dictyoglomus turgidum DSM 6724 reveals a specialized carbohydrate fermentor.</title>
        <authorList>
            <person name="Brumm P.J."/>
            <person name="Gowda K."/>
            <person name="Robb F.T."/>
            <person name="Mead D.A."/>
        </authorList>
    </citation>
    <scope>NUCLEOTIDE SEQUENCE [LARGE SCALE GENOMIC DNA]</scope>
    <source>
        <strain evidence="3">DSM 6724 / Z-1310</strain>
    </source>
</reference>
<dbReference type="GO" id="GO:0016740">
    <property type="term" value="F:transferase activity"/>
    <property type="evidence" value="ECO:0007669"/>
    <property type="project" value="UniProtKB-KW"/>
</dbReference>
<dbReference type="InterPro" id="IPR029044">
    <property type="entry name" value="Nucleotide-diphossugar_trans"/>
</dbReference>
<protein>
    <submittedName>
        <fullName evidence="2">Glycosyl transferase family 2</fullName>
    </submittedName>
</protein>
<dbReference type="InterPro" id="IPR001173">
    <property type="entry name" value="Glyco_trans_2-like"/>
</dbReference>
<dbReference type="AlphaFoldDB" id="B8DZ39"/>
<organism evidence="2 3">
    <name type="scientific">Dictyoglomus turgidum (strain DSM 6724 / Z-1310)</name>
    <dbReference type="NCBI Taxonomy" id="515635"/>
    <lineage>
        <taxon>Bacteria</taxon>
        <taxon>Pseudomonadati</taxon>
        <taxon>Dictyoglomota</taxon>
        <taxon>Dictyoglomia</taxon>
        <taxon>Dictyoglomales</taxon>
        <taxon>Dictyoglomaceae</taxon>
        <taxon>Dictyoglomus</taxon>
    </lineage>
</organism>
<evidence type="ECO:0000313" key="3">
    <source>
        <dbReference type="Proteomes" id="UP000007719"/>
    </source>
</evidence>
<keyword evidence="2" id="KW-0808">Transferase</keyword>
<evidence type="ECO:0000313" key="2">
    <source>
        <dbReference type="EMBL" id="ACK41665.1"/>
    </source>
</evidence>
<feature type="domain" description="Glycosyltransferase 2-like" evidence="1">
    <location>
        <begin position="8"/>
        <end position="131"/>
    </location>
</feature>
<dbReference type="OrthoDB" id="5291101at2"/>
<dbReference type="SUPFAM" id="SSF53448">
    <property type="entry name" value="Nucleotide-diphospho-sugar transferases"/>
    <property type="match status" value="1"/>
</dbReference>
<dbReference type="RefSeq" id="WP_012582750.1">
    <property type="nucleotide sequence ID" value="NC_011661.1"/>
</dbReference>
<dbReference type="CAZy" id="GT2">
    <property type="family name" value="Glycosyltransferase Family 2"/>
</dbReference>
<dbReference type="PANTHER" id="PTHR43685">
    <property type="entry name" value="GLYCOSYLTRANSFERASE"/>
    <property type="match status" value="1"/>
</dbReference>
<dbReference type="Proteomes" id="UP000007719">
    <property type="component" value="Chromosome"/>
</dbReference>
<evidence type="ECO:0000259" key="1">
    <source>
        <dbReference type="Pfam" id="PF00535"/>
    </source>
</evidence>
<dbReference type="eggNOG" id="COG1215">
    <property type="taxonomic scope" value="Bacteria"/>
</dbReference>
<dbReference type="HOGENOM" id="CLU_782413_0_0_0"/>
<dbReference type="Pfam" id="PF00535">
    <property type="entry name" value="Glycos_transf_2"/>
    <property type="match status" value="1"/>
</dbReference>
<dbReference type="Gene3D" id="3.90.550.10">
    <property type="entry name" value="Spore Coat Polysaccharide Biosynthesis Protein SpsA, Chain A"/>
    <property type="match status" value="1"/>
</dbReference>
<keyword evidence="3" id="KW-1185">Reference proteome</keyword>
<sequence>MKGKDLISVVIPAYNAEHFIKNAILSIFKQSYRPIEIIVINDGSTDHTLDIIESLENLVPNKEIYMKIINLKENKGAANALNVGFKEANGSYICWLSADDIFINPRKLEKQIFTMKKNKTLWSFFEKYYIGESINNAILMGNSYKSKILSCLSSISTDFLFLFIIYSNPINGSSLMFHRNCLENYGSFDPLLRNVDADGDLLMRYALLKIKSAIIKDVGVFYTQHPFQTSKKIKEMIYGCDLTRVRILKLLEEEEILKELSKLIALFLLSAIYSGKKIHLAYPFTSEFLINYMINNSPGLKRSKLLNKALIETTQHIESLGLSRDNFYKDVEEKSKSDVFENFKILLRERRKKL</sequence>
<dbReference type="KEGG" id="dtu:Dtur_0353"/>
<dbReference type="EMBL" id="CP001251">
    <property type="protein sequence ID" value="ACK41665.1"/>
    <property type="molecule type" value="Genomic_DNA"/>
</dbReference>
<dbReference type="PATRIC" id="fig|515635.4.peg.373"/>